<feature type="transmembrane region" description="Helical" evidence="1">
    <location>
        <begin position="148"/>
        <end position="170"/>
    </location>
</feature>
<protein>
    <submittedName>
        <fullName evidence="2">Uncharacterized protein</fullName>
    </submittedName>
</protein>
<keyword evidence="1" id="KW-1133">Transmembrane helix</keyword>
<keyword evidence="1" id="KW-0812">Transmembrane</keyword>
<keyword evidence="1" id="KW-0472">Membrane</keyword>
<dbReference type="RefSeq" id="WP_069990439.1">
    <property type="nucleotide sequence ID" value="NZ_LJGV01000021.1"/>
</dbReference>
<accession>A0A1E7KD36</accession>
<feature type="transmembrane region" description="Helical" evidence="1">
    <location>
        <begin position="175"/>
        <end position="195"/>
    </location>
</feature>
<reference evidence="2 3" key="1">
    <citation type="journal article" date="2016" name="Front. Microbiol.">
        <title>Comparative Genomics Analysis of Streptomyces Species Reveals Their Adaptation to the Marine Environment and Their Diversity at the Genomic Level.</title>
        <authorList>
            <person name="Tian X."/>
            <person name="Zhang Z."/>
            <person name="Yang T."/>
            <person name="Chen M."/>
            <person name="Li J."/>
            <person name="Chen F."/>
            <person name="Yang J."/>
            <person name="Li W."/>
            <person name="Zhang B."/>
            <person name="Zhang Z."/>
            <person name="Wu J."/>
            <person name="Zhang C."/>
            <person name="Long L."/>
            <person name="Xiao J."/>
        </authorList>
    </citation>
    <scope>NUCLEOTIDE SEQUENCE [LARGE SCALE GENOMIC DNA]</scope>
    <source>
        <strain evidence="2 3">SCSIO M10379</strain>
    </source>
</reference>
<feature type="transmembrane region" description="Helical" evidence="1">
    <location>
        <begin position="494"/>
        <end position="513"/>
    </location>
</feature>
<name>A0A1E7KD36_9ACTN</name>
<dbReference type="PATRIC" id="fig|943816.4.peg.5216"/>
<dbReference type="AlphaFoldDB" id="A0A1E7KD36"/>
<dbReference type="Proteomes" id="UP000175829">
    <property type="component" value="Unassembled WGS sequence"/>
</dbReference>
<feature type="transmembrane region" description="Helical" evidence="1">
    <location>
        <begin position="21"/>
        <end position="39"/>
    </location>
</feature>
<feature type="transmembrane region" description="Helical" evidence="1">
    <location>
        <begin position="463"/>
        <end position="482"/>
    </location>
</feature>
<feature type="transmembrane region" description="Helical" evidence="1">
    <location>
        <begin position="525"/>
        <end position="545"/>
    </location>
</feature>
<evidence type="ECO:0000313" key="2">
    <source>
        <dbReference type="EMBL" id="OEV01858.1"/>
    </source>
</evidence>
<evidence type="ECO:0000256" key="1">
    <source>
        <dbReference type="SAM" id="Phobius"/>
    </source>
</evidence>
<feature type="transmembrane region" description="Helical" evidence="1">
    <location>
        <begin position="112"/>
        <end position="136"/>
    </location>
</feature>
<feature type="transmembrane region" description="Helical" evidence="1">
    <location>
        <begin position="59"/>
        <end position="81"/>
    </location>
</feature>
<feature type="transmembrane region" description="Helical" evidence="1">
    <location>
        <begin position="259"/>
        <end position="279"/>
    </location>
</feature>
<gene>
    <name evidence="2" type="ORF">AN217_00695</name>
</gene>
<sequence length="550" mass="57573">MPGTVVGLAVGDFRGRVRRPAYAVVLIAAVGLGYLATPAPESDWVVMQVGDYRGTYNSAYTGMVVALAATVWLPLGGFYVVRNALARDEATGVGRLLATTPLRTWTYLVAKFLSSVLVLASMLGVLAVTALVMQWARGETMAVDPVRLLSPFVYIALPLMVCTAAAALLFETIPLLRAGLGNVLWFFVWTVLVLAGQSPEAPLGGIGVHGVVQSLGAGLAEQGVDPGTAGEFSLGLTQIQEPLKSFDWQGFDPDPAFLLGRYALVALALGLVLLPALWFPRFDPARGRGTRAAAPGLLPRSAGTGHGGAVPVGAGAVAGPAAGVRDDRAEARPAAFAHPPRTSVTSGSPALRLLVGEVRILLRGTPLWWWAGVLVLAVVSQLVTPATGVTRILLPAAWIWPVLIWSRLGTQRHEHGVEALLGAYPAVRGRTAAEWGAGFLLTAAAGLGPALRMVTGADTQGLVHWFLGALFIPSLALLLGTLSRTHRLFQFTYLPLWYGTVNGLAAVDFMGAIRGADGSPAGLPPVFLAVAVVMMLSVVFLSGAARRATS</sequence>
<evidence type="ECO:0000313" key="3">
    <source>
        <dbReference type="Proteomes" id="UP000175829"/>
    </source>
</evidence>
<feature type="transmembrane region" description="Helical" evidence="1">
    <location>
        <begin position="367"/>
        <end position="386"/>
    </location>
</feature>
<organism evidence="2 3">
    <name type="scientific">Streptomyces qinglanensis</name>
    <dbReference type="NCBI Taxonomy" id="943816"/>
    <lineage>
        <taxon>Bacteria</taxon>
        <taxon>Bacillati</taxon>
        <taxon>Actinomycetota</taxon>
        <taxon>Actinomycetes</taxon>
        <taxon>Kitasatosporales</taxon>
        <taxon>Streptomycetaceae</taxon>
        <taxon>Streptomyces</taxon>
    </lineage>
</organism>
<dbReference type="EMBL" id="LJGV01000021">
    <property type="protein sequence ID" value="OEV01858.1"/>
    <property type="molecule type" value="Genomic_DNA"/>
</dbReference>
<proteinExistence type="predicted"/>
<comment type="caution">
    <text evidence="2">The sequence shown here is derived from an EMBL/GenBank/DDBJ whole genome shotgun (WGS) entry which is preliminary data.</text>
</comment>